<sequence>MEINTTTYSPEDNNSSCSSHNGTLGAWAGMQYPHATLGFCAAMAFLIAIVGACGNILTIVALPMCKKLRTGAAASATLYVINLAVAELMFCLFILPMTGAQYIYLLLYPGQTLLNENACVFFATVRYTITQAELQTILAIAVTRAIAVRNPELYLKINTGCFTNTYIVGIWIWSFAMRLPITTGIFGKFTFNQNTFECDIDVKSGGVRLIYILLEIIIPVPIIIFLYLMIFCTVWCSARRVMRASMKSKTADVPNSPTSPLHSERKGSMMPLNERKDSLMPLQRGRIESITPECRGNLDTLGRTRAGSQQVFKFNVKESRKSLSRRASFTKDNKRELRLARTIFVVFLVVVICSIPVGVEHALNRTCVKNLTKFLLVHVLYWSQYCINIFVYVLMNKQYRDAYVECIGKFIPRFKSHKKRRFMWEENSAGNASLCE</sequence>
<feature type="region of interest" description="Disordered" evidence="10">
    <location>
        <begin position="249"/>
        <end position="268"/>
    </location>
</feature>
<evidence type="ECO:0000256" key="5">
    <source>
        <dbReference type="ARBA" id="ARBA00022989"/>
    </source>
</evidence>
<dbReference type="SUPFAM" id="SSF81321">
    <property type="entry name" value="Family A G protein-coupled receptor-like"/>
    <property type="match status" value="1"/>
</dbReference>
<evidence type="ECO:0000256" key="9">
    <source>
        <dbReference type="ARBA" id="ARBA00023224"/>
    </source>
</evidence>
<keyword evidence="14" id="KW-1185">Reference proteome</keyword>
<feature type="transmembrane region" description="Helical" evidence="11">
    <location>
        <begin position="379"/>
        <end position="395"/>
    </location>
</feature>
<feature type="domain" description="G-protein coupled receptors family 1 profile" evidence="12">
    <location>
        <begin position="54"/>
        <end position="392"/>
    </location>
</feature>
<evidence type="ECO:0000256" key="2">
    <source>
        <dbReference type="ARBA" id="ARBA00010663"/>
    </source>
</evidence>
<evidence type="ECO:0000256" key="3">
    <source>
        <dbReference type="ARBA" id="ARBA00022475"/>
    </source>
</evidence>
<proteinExistence type="inferred from homology"/>
<comment type="subcellular location">
    <subcellularLocation>
        <location evidence="1">Cell membrane</location>
        <topology evidence="1">Multi-pass membrane protein</topology>
    </subcellularLocation>
</comment>
<dbReference type="PANTHER" id="PTHR24228">
    <property type="entry name" value="B2 BRADYKININ RECEPTOR/ANGIOTENSIN II RECEPTOR"/>
    <property type="match status" value="1"/>
</dbReference>
<evidence type="ECO:0000313" key="14">
    <source>
        <dbReference type="Proteomes" id="UP001497623"/>
    </source>
</evidence>
<dbReference type="GO" id="GO:0005886">
    <property type="term" value="C:plasma membrane"/>
    <property type="evidence" value="ECO:0007669"/>
    <property type="project" value="UniProtKB-SubCell"/>
</dbReference>
<evidence type="ECO:0000256" key="10">
    <source>
        <dbReference type="SAM" id="MobiDB-lite"/>
    </source>
</evidence>
<evidence type="ECO:0000256" key="7">
    <source>
        <dbReference type="ARBA" id="ARBA00023136"/>
    </source>
</evidence>
<evidence type="ECO:0000256" key="1">
    <source>
        <dbReference type="ARBA" id="ARBA00004651"/>
    </source>
</evidence>
<gene>
    <name evidence="13" type="ORF">MNOR_LOCUS17210</name>
</gene>
<keyword evidence="7 11" id="KW-0472">Membrane</keyword>
<dbReference type="PRINTS" id="PR00237">
    <property type="entry name" value="GPCRRHODOPSN"/>
</dbReference>
<dbReference type="PROSITE" id="PS50262">
    <property type="entry name" value="G_PROTEIN_RECEP_F1_2"/>
    <property type="match status" value="1"/>
</dbReference>
<protein>
    <recommendedName>
        <fullName evidence="12">G-protein coupled receptors family 1 profile domain-containing protein</fullName>
    </recommendedName>
</protein>
<keyword evidence="9" id="KW-0807">Transducer</keyword>
<evidence type="ECO:0000256" key="6">
    <source>
        <dbReference type="ARBA" id="ARBA00023040"/>
    </source>
</evidence>
<keyword evidence="4 11" id="KW-0812">Transmembrane</keyword>
<keyword evidence="6" id="KW-0297">G-protein coupled receptor</keyword>
<keyword evidence="5 11" id="KW-1133">Transmembrane helix</keyword>
<dbReference type="AlphaFoldDB" id="A0AAV2QUC7"/>
<evidence type="ECO:0000259" key="12">
    <source>
        <dbReference type="PROSITE" id="PS50262"/>
    </source>
</evidence>
<feature type="transmembrane region" description="Helical" evidence="11">
    <location>
        <begin position="36"/>
        <end position="64"/>
    </location>
</feature>
<reference evidence="13 14" key="1">
    <citation type="submission" date="2024-05" db="EMBL/GenBank/DDBJ databases">
        <authorList>
            <person name="Wallberg A."/>
        </authorList>
    </citation>
    <scope>NUCLEOTIDE SEQUENCE [LARGE SCALE GENOMIC DNA]</scope>
</reference>
<feature type="transmembrane region" description="Helical" evidence="11">
    <location>
        <begin position="209"/>
        <end position="238"/>
    </location>
</feature>
<dbReference type="Pfam" id="PF00001">
    <property type="entry name" value="7tm_1"/>
    <property type="match status" value="1"/>
</dbReference>
<comment type="similarity">
    <text evidence="2">Belongs to the G-protein coupled receptor 1 family.</text>
</comment>
<dbReference type="InterPro" id="IPR017452">
    <property type="entry name" value="GPCR_Rhodpsn_7TM"/>
</dbReference>
<dbReference type="Proteomes" id="UP001497623">
    <property type="component" value="Unassembled WGS sequence"/>
</dbReference>
<feature type="transmembrane region" description="Helical" evidence="11">
    <location>
        <begin position="76"/>
        <end position="104"/>
    </location>
</feature>
<dbReference type="Gene3D" id="1.20.1070.10">
    <property type="entry name" value="Rhodopsin 7-helix transmembrane proteins"/>
    <property type="match status" value="1"/>
</dbReference>
<evidence type="ECO:0000256" key="8">
    <source>
        <dbReference type="ARBA" id="ARBA00023170"/>
    </source>
</evidence>
<keyword evidence="8" id="KW-0675">Receptor</keyword>
<evidence type="ECO:0000256" key="11">
    <source>
        <dbReference type="SAM" id="Phobius"/>
    </source>
</evidence>
<dbReference type="GO" id="GO:0004930">
    <property type="term" value="F:G protein-coupled receptor activity"/>
    <property type="evidence" value="ECO:0007669"/>
    <property type="project" value="UniProtKB-KW"/>
</dbReference>
<accession>A0AAV2QUC7</accession>
<evidence type="ECO:0000256" key="4">
    <source>
        <dbReference type="ARBA" id="ARBA00022692"/>
    </source>
</evidence>
<keyword evidence="3" id="KW-1003">Cell membrane</keyword>
<feature type="transmembrane region" description="Helical" evidence="11">
    <location>
        <begin position="339"/>
        <end position="359"/>
    </location>
</feature>
<dbReference type="EMBL" id="CAXKWB010011695">
    <property type="protein sequence ID" value="CAL4102205.1"/>
    <property type="molecule type" value="Genomic_DNA"/>
</dbReference>
<dbReference type="PANTHER" id="PTHR24228:SF74">
    <property type="entry name" value="G-PROTEIN COUPLED RECEPTORS FAMILY 1 PROFILE DOMAIN-CONTAINING PROTEIN"/>
    <property type="match status" value="1"/>
</dbReference>
<dbReference type="InterPro" id="IPR000276">
    <property type="entry name" value="GPCR_Rhodpsn"/>
</dbReference>
<organism evidence="13 14">
    <name type="scientific">Meganyctiphanes norvegica</name>
    <name type="common">Northern krill</name>
    <name type="synonym">Thysanopoda norvegica</name>
    <dbReference type="NCBI Taxonomy" id="48144"/>
    <lineage>
        <taxon>Eukaryota</taxon>
        <taxon>Metazoa</taxon>
        <taxon>Ecdysozoa</taxon>
        <taxon>Arthropoda</taxon>
        <taxon>Crustacea</taxon>
        <taxon>Multicrustacea</taxon>
        <taxon>Malacostraca</taxon>
        <taxon>Eumalacostraca</taxon>
        <taxon>Eucarida</taxon>
        <taxon>Euphausiacea</taxon>
        <taxon>Euphausiidae</taxon>
        <taxon>Meganyctiphanes</taxon>
    </lineage>
</organism>
<name>A0AAV2QUC7_MEGNR</name>
<comment type="caution">
    <text evidence="13">The sequence shown here is derived from an EMBL/GenBank/DDBJ whole genome shotgun (WGS) entry which is preliminary data.</text>
</comment>
<evidence type="ECO:0000313" key="13">
    <source>
        <dbReference type="EMBL" id="CAL4102205.1"/>
    </source>
</evidence>